<evidence type="ECO:0000256" key="10">
    <source>
        <dbReference type="ARBA" id="ARBA00023139"/>
    </source>
</evidence>
<keyword evidence="10" id="KW-0564">Palmitate</keyword>
<evidence type="ECO:0000313" key="14">
    <source>
        <dbReference type="Ensembl" id="ENSATEP00000008016.1"/>
    </source>
</evidence>
<keyword evidence="4" id="KW-1134">Transmembrane beta strand</keyword>
<dbReference type="Proteomes" id="UP000265040">
    <property type="component" value="Chromosome 16"/>
</dbReference>
<dbReference type="InterPro" id="IPR040460">
    <property type="entry name" value="Gasdermin_pore"/>
</dbReference>
<reference evidence="14" key="2">
    <citation type="submission" date="2025-08" db="UniProtKB">
        <authorList>
            <consortium name="Ensembl"/>
        </authorList>
    </citation>
    <scope>IDENTIFICATION</scope>
</reference>
<dbReference type="GO" id="GO:0042472">
    <property type="term" value="P:inner ear morphogenesis"/>
    <property type="evidence" value="ECO:0007669"/>
    <property type="project" value="Ensembl"/>
</dbReference>
<proteinExistence type="inferred from homology"/>
<dbReference type="Pfam" id="PF04598">
    <property type="entry name" value="Gasdermin"/>
    <property type="match status" value="1"/>
</dbReference>
<dbReference type="PANTHER" id="PTHR15207">
    <property type="entry name" value="NONSYNDROMIC HEARING IMPAIRMENT PROTEIN"/>
    <property type="match status" value="1"/>
</dbReference>
<evidence type="ECO:0000256" key="3">
    <source>
        <dbReference type="ARBA" id="ARBA00009279"/>
    </source>
</evidence>
<comment type="subcellular location">
    <subcellularLocation>
        <location evidence="2">Cell membrane</location>
        <topology evidence="2">Multi-pass membrane protein</topology>
    </subcellularLocation>
    <subcellularLocation>
        <location evidence="1">Cytoplasm</location>
    </subcellularLocation>
</comment>
<dbReference type="GO" id="GO:0012501">
    <property type="term" value="P:programmed cell death"/>
    <property type="evidence" value="ECO:0007669"/>
    <property type="project" value="UniProtKB-KW"/>
</dbReference>
<feature type="domain" description="Gasdermin PUB" evidence="13">
    <location>
        <begin position="272"/>
        <end position="442"/>
    </location>
</feature>
<name>A0A3Q1IWI0_ANATE</name>
<dbReference type="PANTHER" id="PTHR15207:SF3">
    <property type="entry name" value="DEAFNESS, AUTOSOMAL DOMINANT 5-RELATED"/>
    <property type="match status" value="1"/>
</dbReference>
<evidence type="ECO:0000256" key="8">
    <source>
        <dbReference type="ARBA" id="ARBA00022692"/>
    </source>
</evidence>
<evidence type="ECO:0000256" key="4">
    <source>
        <dbReference type="ARBA" id="ARBA00022452"/>
    </source>
</evidence>
<dbReference type="Pfam" id="PF17708">
    <property type="entry name" value="Gasdermin_C"/>
    <property type="match status" value="1"/>
</dbReference>
<reference evidence="14" key="1">
    <citation type="submission" date="2021-04" db="EMBL/GenBank/DDBJ databases">
        <authorList>
            <consortium name="Wellcome Sanger Institute Data Sharing"/>
        </authorList>
    </citation>
    <scope>NUCLEOTIDE SEQUENCE [LARGE SCALE GENOMIC DNA]</scope>
</reference>
<dbReference type="RefSeq" id="XP_026226821.1">
    <property type="nucleotide sequence ID" value="XM_026371036.1"/>
</dbReference>
<dbReference type="OMA" id="HLIISAM"/>
<dbReference type="InterPro" id="IPR041263">
    <property type="entry name" value="Gasdermin_PUB"/>
</dbReference>
<evidence type="ECO:0000256" key="11">
    <source>
        <dbReference type="ARBA" id="ARBA00023288"/>
    </source>
</evidence>
<dbReference type="InterPro" id="IPR042377">
    <property type="entry name" value="GSDME"/>
</dbReference>
<dbReference type="GO" id="GO:0005737">
    <property type="term" value="C:cytoplasm"/>
    <property type="evidence" value="ECO:0007669"/>
    <property type="project" value="UniProtKB-SubCell"/>
</dbReference>
<dbReference type="RefSeq" id="XP_026226820.1">
    <property type="nucleotide sequence ID" value="XM_026371035.1"/>
</dbReference>
<dbReference type="OrthoDB" id="8815334at2759"/>
<evidence type="ECO:0000256" key="5">
    <source>
        <dbReference type="ARBA" id="ARBA00022475"/>
    </source>
</evidence>
<dbReference type="GO" id="GO:0070269">
    <property type="term" value="P:pyroptotic inflammatory response"/>
    <property type="evidence" value="ECO:0007669"/>
    <property type="project" value="Ensembl"/>
</dbReference>
<evidence type="ECO:0000313" key="15">
    <source>
        <dbReference type="Proteomes" id="UP000265040"/>
    </source>
</evidence>
<evidence type="ECO:0008006" key="16">
    <source>
        <dbReference type="Google" id="ProtNLM"/>
    </source>
</evidence>
<comment type="similarity">
    <text evidence="3">Belongs to the gasdermin family.</text>
</comment>
<dbReference type="SMR" id="A0A3Q1IWI0"/>
<accession>A0A3Q1IWI0</accession>
<dbReference type="GO" id="GO:0009617">
    <property type="term" value="P:response to bacterium"/>
    <property type="evidence" value="ECO:0007669"/>
    <property type="project" value="Ensembl"/>
</dbReference>
<sequence length="475" mass="52009">MFATATRNFVEEVDRGGFLIPVSSLNDTVALLTVVVKRKRFWFWQRPKYLPTDFHLNDILRGDSPIQPVVVETDFIKYNGTYGDNIQGNVDASFIHSNVNLQGKESTKLQSSFGSLKKEEVDVQKLLEDSKERVLDMSHCLIQQTKEKHRQVFGIVKERILTSQPCSVIVEVQQGAQCGGALSLCGPKSPKVLLKENGNLNKDSNVTMEIPIHTTIAYGLIELEVKQDGRYKLCLMSDTTGGFEVDSHAANGKFGVSGASSHASENVRLRQDLEQLSDHFQLLSALPVTTRSSLLQQFTKVLQDQGAVSALQNVLDHMCLDKRLALGDVTMTESQKQNIQAILDLLEKSGQVESIQVGQSTSVLTALHLISSAMDEMTNDCIAVLGMCCRPSVLEAMDLLVQCVSGKGALPLSSMDVTALSGDAFEKTEHLFASCNVSLKRDADTVKAEINHQHGNLPLVLCIAVRGLASLAHSD</sequence>
<evidence type="ECO:0000259" key="12">
    <source>
        <dbReference type="Pfam" id="PF04598"/>
    </source>
</evidence>
<keyword evidence="6" id="KW-0963">Cytoplasm</keyword>
<dbReference type="Ensembl" id="ENSATET00000008143.3">
    <property type="protein sequence ID" value="ENSATEP00000008016.1"/>
    <property type="gene ID" value="ENSATEG00000005633.3"/>
</dbReference>
<evidence type="ECO:0000256" key="7">
    <source>
        <dbReference type="ARBA" id="ARBA00022590"/>
    </source>
</evidence>
<dbReference type="GO" id="GO:0005886">
    <property type="term" value="C:plasma membrane"/>
    <property type="evidence" value="ECO:0007669"/>
    <property type="project" value="UniProtKB-SubCell"/>
</dbReference>
<evidence type="ECO:0000259" key="13">
    <source>
        <dbReference type="Pfam" id="PF17708"/>
    </source>
</evidence>
<keyword evidence="9" id="KW-0472">Membrane</keyword>
<keyword evidence="15" id="KW-1185">Reference proteome</keyword>
<dbReference type="GeneID" id="113169541"/>
<dbReference type="FunCoup" id="A0A3Q1IWI0">
    <property type="interactions" value="1043"/>
</dbReference>
<keyword evidence="7" id="KW-1210">Necrosis</keyword>
<protein>
    <recommendedName>
        <fullName evidence="16">Gasdermin Eb</fullName>
    </recommendedName>
</protein>
<evidence type="ECO:0000256" key="6">
    <source>
        <dbReference type="ARBA" id="ARBA00022490"/>
    </source>
</evidence>
<dbReference type="STRING" id="64144.ENSATEP00000008016"/>
<evidence type="ECO:0000256" key="2">
    <source>
        <dbReference type="ARBA" id="ARBA00004651"/>
    </source>
</evidence>
<feature type="domain" description="Gasdermin pore forming" evidence="12">
    <location>
        <begin position="1"/>
        <end position="244"/>
    </location>
</feature>
<dbReference type="InParanoid" id="A0A3Q1IWI0"/>
<evidence type="ECO:0000256" key="1">
    <source>
        <dbReference type="ARBA" id="ARBA00004496"/>
    </source>
</evidence>
<evidence type="ECO:0000256" key="9">
    <source>
        <dbReference type="ARBA" id="ARBA00023136"/>
    </source>
</evidence>
<keyword evidence="11" id="KW-0449">Lipoprotein</keyword>
<reference evidence="14" key="3">
    <citation type="submission" date="2025-09" db="UniProtKB">
        <authorList>
            <consortium name="Ensembl"/>
        </authorList>
    </citation>
    <scope>IDENTIFICATION</scope>
</reference>
<keyword evidence="5" id="KW-1003">Cell membrane</keyword>
<dbReference type="CTD" id="335722"/>
<dbReference type="AlphaFoldDB" id="A0A3Q1IWI0"/>
<keyword evidence="8" id="KW-0812">Transmembrane</keyword>
<dbReference type="GeneTree" id="ENSGT00940000155880"/>
<organism evidence="14 15">
    <name type="scientific">Anabas testudineus</name>
    <name type="common">Climbing perch</name>
    <name type="synonym">Anthias testudineus</name>
    <dbReference type="NCBI Taxonomy" id="64144"/>
    <lineage>
        <taxon>Eukaryota</taxon>
        <taxon>Metazoa</taxon>
        <taxon>Chordata</taxon>
        <taxon>Craniata</taxon>
        <taxon>Vertebrata</taxon>
        <taxon>Euteleostomi</taxon>
        <taxon>Actinopterygii</taxon>
        <taxon>Neopterygii</taxon>
        <taxon>Teleostei</taxon>
        <taxon>Neoteleostei</taxon>
        <taxon>Acanthomorphata</taxon>
        <taxon>Anabantaria</taxon>
        <taxon>Anabantiformes</taxon>
        <taxon>Anabantoidei</taxon>
        <taxon>Anabantidae</taxon>
        <taxon>Anabas</taxon>
    </lineage>
</organism>